<dbReference type="InterPro" id="IPR008551">
    <property type="entry name" value="TANGO2"/>
</dbReference>
<keyword evidence="2" id="KW-1185">Reference proteome</keyword>
<name>A0ABY4HYG3_CHIFI</name>
<gene>
    <name evidence="1" type="ORF">MYF79_26235</name>
</gene>
<evidence type="ECO:0000313" key="1">
    <source>
        <dbReference type="EMBL" id="UPK68458.1"/>
    </source>
</evidence>
<sequence>MCTVTYIPTSRGIYLTSNRDERTDRSQALPPGQYTRKGTELIYPQDQDAGGSWIALKRNGDAGVLLNGAFSKHQHCPPYRLSRGLIFLQIMEELLPYQGFNTIDLSDIAPFTLVLFSDGQLRECRWDGTCKHTLILDASRPHIWSSATLYNGDAARERKSWFLQWFSSTDPVNTAKVMEFHKNAGKGDLHNGLIINRDNKIRTVSITSIFAGNRKLQMDYLDLQNGTHSTNTVMPASLTTKEGFFRNTLLYLKKIKIRITNWEYWPAYILYGPLYPYWLWLSFKARSLYFFSTANPGIEYSGFVQEKKSDIYKLIPQQYYPRTLLFQAGEPLTTLINALKSAGMRFPLIAKPDVGQKGMQVKLLRSEEELSIYSSRSKVDFLLQEFIDYRQEAGIFYYRIPGQEKGHISGIVGKEYLTVTGDGKSSIEALLIQEDRFLLQLSALKDMYGNFLDTVLPEGLQHILVPYGNHSRGARFTDLHDKMTTALTSTIDRVCREIPGFYYGRLDIKFNSWEEMCEDGKFCIIELNGTGSEPTHIYDPANSLFYAWREICKHWRLLYRISRLNAEQKNAPKMRTSDALKMIKGHYRHLKQLSKV</sequence>
<dbReference type="Proteomes" id="UP000830198">
    <property type="component" value="Chromosome"/>
</dbReference>
<accession>A0ABY4HYG3</accession>
<protein>
    <submittedName>
        <fullName evidence="1">NRDE family protein</fullName>
    </submittedName>
</protein>
<dbReference type="RefSeq" id="WP_247810852.1">
    <property type="nucleotide sequence ID" value="NZ_CP095855.1"/>
</dbReference>
<dbReference type="Pfam" id="PF05742">
    <property type="entry name" value="TANGO2"/>
    <property type="match status" value="1"/>
</dbReference>
<organism evidence="1 2">
    <name type="scientific">Chitinophaga filiformis</name>
    <name type="common">Myxococcus filiformis</name>
    <name type="synonym">Flexibacter filiformis</name>
    <dbReference type="NCBI Taxonomy" id="104663"/>
    <lineage>
        <taxon>Bacteria</taxon>
        <taxon>Pseudomonadati</taxon>
        <taxon>Bacteroidota</taxon>
        <taxon>Chitinophagia</taxon>
        <taxon>Chitinophagales</taxon>
        <taxon>Chitinophagaceae</taxon>
        <taxon>Chitinophaga</taxon>
    </lineage>
</organism>
<proteinExistence type="predicted"/>
<evidence type="ECO:0000313" key="2">
    <source>
        <dbReference type="Proteomes" id="UP000830198"/>
    </source>
</evidence>
<reference evidence="1 2" key="1">
    <citation type="submission" date="2022-04" db="EMBL/GenBank/DDBJ databases">
        <title>The arsenic-methylating capacity of Chitinophaga filiformis YT5 during chitin decomposition.</title>
        <authorList>
            <person name="Chen G."/>
            <person name="Liang Y."/>
        </authorList>
    </citation>
    <scope>NUCLEOTIDE SEQUENCE [LARGE SCALE GENOMIC DNA]</scope>
    <source>
        <strain evidence="1 2">YT5</strain>
    </source>
</reference>
<dbReference type="SUPFAM" id="SSF56059">
    <property type="entry name" value="Glutathione synthetase ATP-binding domain-like"/>
    <property type="match status" value="1"/>
</dbReference>
<dbReference type="EMBL" id="CP095855">
    <property type="protein sequence ID" value="UPK68458.1"/>
    <property type="molecule type" value="Genomic_DNA"/>
</dbReference>